<dbReference type="PANTHER" id="PTHR35115:SF1">
    <property type="entry name" value="PROTEIN IN CHLOROPLAST ATPASE BIOGENESIS, CHLOROPLASTIC"/>
    <property type="match status" value="1"/>
</dbReference>
<sequence>MPTLPRCLGRQLWCLPFSSAKPCRRRLLHTRTLALAGAEEHARYIDEIAMASRPARVATLLKVLNAQGHEIVSPADRTGLHPLVVPLSKHAVQPAPGDASVIGNETFTCLLRWPESKRSIGMPVVQMSRNAPSMRLVARTTDEYLHRALAEEDVASGPGQIAEAAGPSGREVYVPGAVASAKQVHLQAYLTRRAGMYIDVVEQLMANHLSKGDTMSALITGEWYMRSKHFPGWARPFEANALLFQDINRMEEARDTARIALRMPWWTLLTGFQKIRDLAELSGDADAVANALSEETAAASGPVPGGNIISKDAKQLALEKADRTMNRSAAGSTADWDSIRGQLADEYRAAGLSDVAEFILAAEHR</sequence>
<keyword evidence="2" id="KW-1185">Reference proteome</keyword>
<organism evidence="1 2">
    <name type="scientific">[Myrmecia] bisecta</name>
    <dbReference type="NCBI Taxonomy" id="41462"/>
    <lineage>
        <taxon>Eukaryota</taxon>
        <taxon>Viridiplantae</taxon>
        <taxon>Chlorophyta</taxon>
        <taxon>core chlorophytes</taxon>
        <taxon>Trebouxiophyceae</taxon>
        <taxon>Trebouxiales</taxon>
        <taxon>Trebouxiaceae</taxon>
        <taxon>Myrmecia</taxon>
    </lineage>
</organism>
<dbReference type="InterPro" id="IPR045287">
    <property type="entry name" value="PAB"/>
</dbReference>
<proteinExistence type="predicted"/>
<protein>
    <submittedName>
        <fullName evidence="1">Uncharacterized protein</fullName>
    </submittedName>
</protein>
<name>A0AAW1PKP1_9CHLO</name>
<evidence type="ECO:0000313" key="2">
    <source>
        <dbReference type="Proteomes" id="UP001489004"/>
    </source>
</evidence>
<dbReference type="EMBL" id="JALJOR010000011">
    <property type="protein sequence ID" value="KAK9809015.1"/>
    <property type="molecule type" value="Genomic_DNA"/>
</dbReference>
<comment type="caution">
    <text evidence="1">The sequence shown here is derived from an EMBL/GenBank/DDBJ whole genome shotgun (WGS) entry which is preliminary data.</text>
</comment>
<gene>
    <name evidence="1" type="ORF">WJX72_007933</name>
</gene>
<evidence type="ECO:0000313" key="1">
    <source>
        <dbReference type="EMBL" id="KAK9809015.1"/>
    </source>
</evidence>
<dbReference type="Proteomes" id="UP001489004">
    <property type="component" value="Unassembled WGS sequence"/>
</dbReference>
<reference evidence="1 2" key="1">
    <citation type="journal article" date="2024" name="Nat. Commun.">
        <title>Phylogenomics reveals the evolutionary origins of lichenization in chlorophyte algae.</title>
        <authorList>
            <person name="Puginier C."/>
            <person name="Libourel C."/>
            <person name="Otte J."/>
            <person name="Skaloud P."/>
            <person name="Haon M."/>
            <person name="Grisel S."/>
            <person name="Petersen M."/>
            <person name="Berrin J.G."/>
            <person name="Delaux P.M."/>
            <person name="Dal Grande F."/>
            <person name="Keller J."/>
        </authorList>
    </citation>
    <scope>NUCLEOTIDE SEQUENCE [LARGE SCALE GENOMIC DNA]</scope>
    <source>
        <strain evidence="1 2">SAG 2043</strain>
    </source>
</reference>
<dbReference type="AlphaFoldDB" id="A0AAW1PKP1"/>
<dbReference type="PANTHER" id="PTHR35115">
    <property type="entry name" value="CYCLIN DELTA-3"/>
    <property type="match status" value="1"/>
</dbReference>
<accession>A0AAW1PKP1</accession>